<dbReference type="InterPro" id="IPR036085">
    <property type="entry name" value="PAZ_dom_sf"/>
</dbReference>
<keyword evidence="1" id="KW-1185">Reference proteome</keyword>
<dbReference type="Proteomes" id="UP000887578">
    <property type="component" value="Unplaced"/>
</dbReference>
<reference evidence="2" key="1">
    <citation type="submission" date="2022-11" db="UniProtKB">
        <authorList>
            <consortium name="WormBaseParasite"/>
        </authorList>
    </citation>
    <scope>IDENTIFICATION</scope>
</reference>
<proteinExistence type="predicted"/>
<protein>
    <submittedName>
        <fullName evidence="2">FBD domain-containing protein</fullName>
    </submittedName>
</protein>
<dbReference type="WBParaSite" id="PDA_v2.g13895.t1">
    <property type="protein sequence ID" value="PDA_v2.g13895.t1"/>
    <property type="gene ID" value="PDA_v2.g13895"/>
</dbReference>
<evidence type="ECO:0000313" key="2">
    <source>
        <dbReference type="WBParaSite" id="PDA_v2.g13895.t1"/>
    </source>
</evidence>
<accession>A0A914PGK1</accession>
<dbReference type="AlphaFoldDB" id="A0A914PGK1"/>
<organism evidence="1 2">
    <name type="scientific">Panagrolaimus davidi</name>
    <dbReference type="NCBI Taxonomy" id="227884"/>
    <lineage>
        <taxon>Eukaryota</taxon>
        <taxon>Metazoa</taxon>
        <taxon>Ecdysozoa</taxon>
        <taxon>Nematoda</taxon>
        <taxon>Chromadorea</taxon>
        <taxon>Rhabditida</taxon>
        <taxon>Tylenchina</taxon>
        <taxon>Panagrolaimomorpha</taxon>
        <taxon>Panagrolaimoidea</taxon>
        <taxon>Panagrolaimidae</taxon>
        <taxon>Panagrolaimus</taxon>
    </lineage>
</organism>
<name>A0A914PGK1_9BILA</name>
<evidence type="ECO:0000313" key="1">
    <source>
        <dbReference type="Proteomes" id="UP000887578"/>
    </source>
</evidence>
<dbReference type="SUPFAM" id="SSF101690">
    <property type="entry name" value="PAZ domain"/>
    <property type="match status" value="1"/>
</dbReference>
<sequence>MNLLERVCVAVNVTPSVIMNMDQFLHCAKVVKRLEVFPSYGNLQNISIRLFDFTEVDALTTFLESNGEEICIAKYFLRRKGIKLCAVPPAIKNLEIKSCYRSFTLRVNDFMQKAGMSVLEKPLKIPARFHKNLH</sequence>